<dbReference type="OrthoDB" id="543603at2759"/>
<dbReference type="KEGG" id="cre:CHLRE_13g574551v5"/>
<proteinExistence type="predicted"/>
<feature type="compositionally biased region" description="Basic and acidic residues" evidence="1">
    <location>
        <begin position="385"/>
        <end position="394"/>
    </location>
</feature>
<dbReference type="Proteomes" id="UP000006906">
    <property type="component" value="Chromosome 13"/>
</dbReference>
<evidence type="ECO:0000313" key="3">
    <source>
        <dbReference type="Proteomes" id="UP000006906"/>
    </source>
</evidence>
<evidence type="ECO:0000256" key="1">
    <source>
        <dbReference type="SAM" id="MobiDB-lite"/>
    </source>
</evidence>
<accession>A0A2K3CZW5</accession>
<dbReference type="AlphaFoldDB" id="A0A2K3CZW5"/>
<evidence type="ECO:0000313" key="2">
    <source>
        <dbReference type="EMBL" id="PNW73830.1"/>
    </source>
</evidence>
<feature type="region of interest" description="Disordered" evidence="1">
    <location>
        <begin position="325"/>
        <end position="422"/>
    </location>
</feature>
<sequence>MRLLSATTLCGAGGRATTALRALLGSVPAGPSSPASASSSNPACDSSGIGSVGSYTSRGGDARGCSSTELQPRALQLTAHRGSDSIRGSGATVNSGSSQFIRMLVLRGTVARLGCGSGGSDGLATRPIYWRRAALLHTSAGACGRETGGGDINNAAAGTREAPVEPPHEQHGNSAAILRELEDAERGGDPASVLQVVERLGHEFDEAALVAALRAVSHTAAGTGGSEQPDVGGAGRLAANSTYQSLLSMVVAGSERLSPAQAVEVAASLGRLHLEDQMVLDCLGRNLVSRLHELSGSQLADLVEAYADSNASPGKVLADAVHQRLAGGSSGGGSGSQQQQQQQQPVDEGRVMKGRATADGVQLGTAGPGEERSGSVGLGELQGEDAERVRRGLDRLGYGAPGAAGAPPRQGQSDRSQGVDYA</sequence>
<protein>
    <submittedName>
        <fullName evidence="2">Uncharacterized protein</fullName>
    </submittedName>
</protein>
<keyword evidence="3" id="KW-1185">Reference proteome</keyword>
<gene>
    <name evidence="2" type="ORF">CHLRE_13g574551v5</name>
</gene>
<organism evidence="2 3">
    <name type="scientific">Chlamydomonas reinhardtii</name>
    <name type="common">Chlamydomonas smithii</name>
    <dbReference type="NCBI Taxonomy" id="3055"/>
    <lineage>
        <taxon>Eukaryota</taxon>
        <taxon>Viridiplantae</taxon>
        <taxon>Chlorophyta</taxon>
        <taxon>core chlorophytes</taxon>
        <taxon>Chlorophyceae</taxon>
        <taxon>CS clade</taxon>
        <taxon>Chlamydomonadales</taxon>
        <taxon>Chlamydomonadaceae</taxon>
        <taxon>Chlamydomonas</taxon>
    </lineage>
</organism>
<dbReference type="InParanoid" id="A0A2K3CZW5"/>
<dbReference type="GeneID" id="5719209"/>
<reference evidence="2 3" key="1">
    <citation type="journal article" date="2007" name="Science">
        <title>The Chlamydomonas genome reveals the evolution of key animal and plant functions.</title>
        <authorList>
            <person name="Merchant S.S."/>
            <person name="Prochnik S.E."/>
            <person name="Vallon O."/>
            <person name="Harris E.H."/>
            <person name="Karpowicz S.J."/>
            <person name="Witman G.B."/>
            <person name="Terry A."/>
            <person name="Salamov A."/>
            <person name="Fritz-Laylin L.K."/>
            <person name="Marechal-Drouard L."/>
            <person name="Marshall W.F."/>
            <person name="Qu L.H."/>
            <person name="Nelson D.R."/>
            <person name="Sanderfoot A.A."/>
            <person name="Spalding M.H."/>
            <person name="Kapitonov V.V."/>
            <person name="Ren Q."/>
            <person name="Ferris P."/>
            <person name="Lindquist E."/>
            <person name="Shapiro H."/>
            <person name="Lucas S.M."/>
            <person name="Grimwood J."/>
            <person name="Schmutz J."/>
            <person name="Cardol P."/>
            <person name="Cerutti H."/>
            <person name="Chanfreau G."/>
            <person name="Chen C.L."/>
            <person name="Cognat V."/>
            <person name="Croft M.T."/>
            <person name="Dent R."/>
            <person name="Dutcher S."/>
            <person name="Fernandez E."/>
            <person name="Fukuzawa H."/>
            <person name="Gonzalez-Ballester D."/>
            <person name="Gonzalez-Halphen D."/>
            <person name="Hallmann A."/>
            <person name="Hanikenne M."/>
            <person name="Hippler M."/>
            <person name="Inwood W."/>
            <person name="Jabbari K."/>
            <person name="Kalanon M."/>
            <person name="Kuras R."/>
            <person name="Lefebvre P.A."/>
            <person name="Lemaire S.D."/>
            <person name="Lobanov A.V."/>
            <person name="Lohr M."/>
            <person name="Manuell A."/>
            <person name="Meier I."/>
            <person name="Mets L."/>
            <person name="Mittag M."/>
            <person name="Mittelmeier T."/>
            <person name="Moroney J.V."/>
            <person name="Moseley J."/>
            <person name="Napoli C."/>
            <person name="Nedelcu A.M."/>
            <person name="Niyogi K."/>
            <person name="Novoselov S.V."/>
            <person name="Paulsen I.T."/>
            <person name="Pazour G."/>
            <person name="Purton S."/>
            <person name="Ral J.P."/>
            <person name="Riano-Pachon D.M."/>
            <person name="Riekhof W."/>
            <person name="Rymarquis L."/>
            <person name="Schroda M."/>
            <person name="Stern D."/>
            <person name="Umen J."/>
            <person name="Willows R."/>
            <person name="Wilson N."/>
            <person name="Zimmer S.L."/>
            <person name="Allmer J."/>
            <person name="Balk J."/>
            <person name="Bisova K."/>
            <person name="Chen C.J."/>
            <person name="Elias M."/>
            <person name="Gendler K."/>
            <person name="Hauser C."/>
            <person name="Lamb M.R."/>
            <person name="Ledford H."/>
            <person name="Long J.C."/>
            <person name="Minagawa J."/>
            <person name="Page M.D."/>
            <person name="Pan J."/>
            <person name="Pootakham W."/>
            <person name="Roje S."/>
            <person name="Rose A."/>
            <person name="Stahlberg E."/>
            <person name="Terauchi A.M."/>
            <person name="Yang P."/>
            <person name="Ball S."/>
            <person name="Bowler C."/>
            <person name="Dieckmann C.L."/>
            <person name="Gladyshev V.N."/>
            <person name="Green P."/>
            <person name="Jorgensen R."/>
            <person name="Mayfield S."/>
            <person name="Mueller-Roeber B."/>
            <person name="Rajamani S."/>
            <person name="Sayre R.T."/>
            <person name="Brokstein P."/>
            <person name="Dubchak I."/>
            <person name="Goodstein D."/>
            <person name="Hornick L."/>
            <person name="Huang Y.W."/>
            <person name="Jhaveri J."/>
            <person name="Luo Y."/>
            <person name="Martinez D."/>
            <person name="Ngau W.C."/>
            <person name="Otillar B."/>
            <person name="Poliakov A."/>
            <person name="Porter A."/>
            <person name="Szajkowski L."/>
            <person name="Werner G."/>
            <person name="Zhou K."/>
            <person name="Grigoriev I.V."/>
            <person name="Rokhsar D.S."/>
            <person name="Grossman A.R."/>
        </authorList>
    </citation>
    <scope>NUCLEOTIDE SEQUENCE [LARGE SCALE GENOMIC DNA]</scope>
    <source>
        <strain evidence="3">CC-503</strain>
    </source>
</reference>
<name>A0A2K3CZW5_CHLRE</name>
<dbReference type="RefSeq" id="XP_042917403.1">
    <property type="nucleotide sequence ID" value="XM_043069428.1"/>
</dbReference>
<dbReference type="Gramene" id="PNW73830">
    <property type="protein sequence ID" value="PNW73830"/>
    <property type="gene ID" value="CHLRE_13g574551v5"/>
</dbReference>
<dbReference type="EMBL" id="CM008974">
    <property type="protein sequence ID" value="PNW73830.1"/>
    <property type="molecule type" value="Genomic_DNA"/>
</dbReference>